<evidence type="ECO:0000313" key="3">
    <source>
        <dbReference type="EMBL" id="KAG5187015.1"/>
    </source>
</evidence>
<comment type="caution">
    <text evidence="3">The sequence shown here is derived from an EMBL/GenBank/DDBJ whole genome shotgun (WGS) entry which is preliminary data.</text>
</comment>
<evidence type="ECO:0008006" key="5">
    <source>
        <dbReference type="Google" id="ProtNLM"/>
    </source>
</evidence>
<reference evidence="3" key="1">
    <citation type="submission" date="2021-02" db="EMBL/GenBank/DDBJ databases">
        <title>First Annotated Genome of the Yellow-green Alga Tribonema minus.</title>
        <authorList>
            <person name="Mahan K.M."/>
        </authorList>
    </citation>
    <scope>NUCLEOTIDE SEQUENCE</scope>
    <source>
        <strain evidence="3">UTEX B ZZ1240</strain>
    </source>
</reference>
<dbReference type="Proteomes" id="UP000664859">
    <property type="component" value="Unassembled WGS sequence"/>
</dbReference>
<dbReference type="AlphaFoldDB" id="A0A836CHR0"/>
<evidence type="ECO:0000313" key="4">
    <source>
        <dbReference type="Proteomes" id="UP000664859"/>
    </source>
</evidence>
<keyword evidence="4" id="KW-1185">Reference proteome</keyword>
<evidence type="ECO:0000256" key="1">
    <source>
        <dbReference type="SAM" id="MobiDB-lite"/>
    </source>
</evidence>
<keyword evidence="2" id="KW-0472">Membrane</keyword>
<feature type="compositionally biased region" description="Low complexity" evidence="1">
    <location>
        <begin position="301"/>
        <end position="312"/>
    </location>
</feature>
<feature type="transmembrane region" description="Helical" evidence="2">
    <location>
        <begin position="176"/>
        <end position="196"/>
    </location>
</feature>
<organism evidence="3 4">
    <name type="scientific">Tribonema minus</name>
    <dbReference type="NCBI Taxonomy" id="303371"/>
    <lineage>
        <taxon>Eukaryota</taxon>
        <taxon>Sar</taxon>
        <taxon>Stramenopiles</taxon>
        <taxon>Ochrophyta</taxon>
        <taxon>PX clade</taxon>
        <taxon>Xanthophyceae</taxon>
        <taxon>Tribonematales</taxon>
        <taxon>Tribonemataceae</taxon>
        <taxon>Tribonema</taxon>
    </lineage>
</organism>
<accession>A0A836CHR0</accession>
<proteinExistence type="predicted"/>
<feature type="compositionally biased region" description="Polar residues" evidence="1">
    <location>
        <begin position="314"/>
        <end position="327"/>
    </location>
</feature>
<keyword evidence="2" id="KW-1133">Transmembrane helix</keyword>
<feature type="region of interest" description="Disordered" evidence="1">
    <location>
        <begin position="348"/>
        <end position="411"/>
    </location>
</feature>
<feature type="transmembrane region" description="Helical" evidence="2">
    <location>
        <begin position="54"/>
        <end position="77"/>
    </location>
</feature>
<protein>
    <recommendedName>
        <fullName evidence="5">Transmembrane protein</fullName>
    </recommendedName>
</protein>
<sequence>MGFFVLAAAQLTWLSNDVITAANACWTAENAEYYSQFTGFGAFQGCSGSVQSGISVAAAGFILLATCDYVLIVALGYQPRAYSSTTVPEGQPHGGGANYRLAFGAARTAKDSTDTEEIWEDVKMIATQMKEVAVDVAEGFSEMALDVQEGIVDIAEGISHTTHKAIDGSLVQLEKLVAGVFVSIVGAMVAAAWLGFTLTSKLRYEIARGLAAVVTPEAKTALGPPVPNVQHAALAAAAQMIKPAFTDTEMEVSAISPPLNSGWSTAVAAAEATPVNLLPDLHSAAAAATSKVCVTRSSSLSAPIASSPSAEPGVTTSTSLSASTRKPGTSAAMPMEVLGSDHELQHDADVNADSSGDDDSSSSDGTAGTRAKRVRRVSTAGMDDILAPDASNRTAVAAGKRQRGNEQPLAATEAKCNIEDQAALDMRVKKLRKQ</sequence>
<dbReference type="OrthoDB" id="524859at2759"/>
<feature type="region of interest" description="Disordered" evidence="1">
    <location>
        <begin position="301"/>
        <end position="332"/>
    </location>
</feature>
<evidence type="ECO:0000256" key="2">
    <source>
        <dbReference type="SAM" id="Phobius"/>
    </source>
</evidence>
<name>A0A836CHR0_9STRA</name>
<dbReference type="EMBL" id="JAFCMP010000098">
    <property type="protein sequence ID" value="KAG5187015.1"/>
    <property type="molecule type" value="Genomic_DNA"/>
</dbReference>
<gene>
    <name evidence="3" type="ORF">JKP88DRAFT_288416</name>
</gene>
<keyword evidence="2" id="KW-0812">Transmembrane</keyword>